<gene>
    <name evidence="1" type="ORF">EBAPG3_011075</name>
</gene>
<keyword evidence="2" id="KW-1185">Reference proteome</keyword>
<protein>
    <submittedName>
        <fullName evidence="1">Uncharacterized protein</fullName>
    </submittedName>
</protein>
<name>A0A1W6SR48_9PROT</name>
<dbReference type="KEGG" id="nlc:EBAPG3_011075"/>
<dbReference type="Proteomes" id="UP000012179">
    <property type="component" value="Chromosome"/>
</dbReference>
<dbReference type="AlphaFoldDB" id="A0A1W6SR48"/>
<accession>A0A1W6SR48</accession>
<proteinExistence type="predicted"/>
<reference evidence="1 2" key="1">
    <citation type="journal article" date="2015" name="Int. J. Syst. Evol. Microbiol.">
        <title>Nitrosospira lacus sp. nov., a psychrotolerant, ammonia-oxidizing bacterium from sandy lake sediment.</title>
        <authorList>
            <person name="Urakawa H."/>
            <person name="Garcia J.C."/>
            <person name="Nielsen J.L."/>
            <person name="Le V.Q."/>
            <person name="Kozlowski J.A."/>
            <person name="Stein L.Y."/>
            <person name="Lim C.K."/>
            <person name="Pommerening-Roser A."/>
            <person name="Martens-Habbena W."/>
            <person name="Stahl D.A."/>
            <person name="Klotz M.G."/>
        </authorList>
    </citation>
    <scope>NUCLEOTIDE SEQUENCE [LARGE SCALE GENOMIC DNA]</scope>
    <source>
        <strain evidence="1 2">APG3</strain>
    </source>
</reference>
<organism evidence="1 2">
    <name type="scientific">Nitrosospira lacus</name>
    <dbReference type="NCBI Taxonomy" id="1288494"/>
    <lineage>
        <taxon>Bacteria</taxon>
        <taxon>Pseudomonadati</taxon>
        <taxon>Pseudomonadota</taxon>
        <taxon>Betaproteobacteria</taxon>
        <taxon>Nitrosomonadales</taxon>
        <taxon>Nitrosomonadaceae</taxon>
        <taxon>Nitrosospira</taxon>
    </lineage>
</organism>
<evidence type="ECO:0000313" key="1">
    <source>
        <dbReference type="EMBL" id="ARO88277.1"/>
    </source>
</evidence>
<sequence length="90" mass="10651">MISRKILTWHLLMGKESIMNSVIPGLMRNPVRTCNGIHRTLLDTERHRYDVCTIYPDPWYPTKYPEKISQQPSAKRMLISLDFQKCPYIN</sequence>
<dbReference type="EMBL" id="CP021106">
    <property type="protein sequence ID" value="ARO88277.1"/>
    <property type="molecule type" value="Genomic_DNA"/>
</dbReference>
<evidence type="ECO:0000313" key="2">
    <source>
        <dbReference type="Proteomes" id="UP000012179"/>
    </source>
</evidence>